<sequence length="120" mass="13955">MDAFKTQKQIIEHKIPKMLALFETIFLYASLLRGKKLNNFSLSKVTRFFETGVKSYFGEQLVEFGFPVDAIRRIEDCNVRLVSMNADSSKKYIQEHLIDIEKVLDPYEKDLLSKALNSIF</sequence>
<gene>
    <name evidence="1" type="ORF">GCK47_15610</name>
</gene>
<reference evidence="1 2" key="1">
    <citation type="submission" date="2019-10" db="EMBL/GenBank/DDBJ databases">
        <title>Roseburia spp. ameliorate alcoholic fatty liver via restoration of gut barrier function.</title>
        <authorList>
            <person name="Seo B."/>
            <person name="Ko G."/>
        </authorList>
    </citation>
    <scope>NUCLEOTIDE SEQUENCE [LARGE SCALE GENOMIC DNA]</scope>
    <source>
        <strain evidence="1 2">SNUG30017</strain>
    </source>
</reference>
<protein>
    <submittedName>
        <fullName evidence="1">Uncharacterized protein</fullName>
    </submittedName>
</protein>
<dbReference type="EMBL" id="WGGT01000023">
    <property type="protein sequence ID" value="MVQ47074.1"/>
    <property type="molecule type" value="Genomic_DNA"/>
</dbReference>
<dbReference type="Proteomes" id="UP000479531">
    <property type="component" value="Unassembled WGS sequence"/>
</dbReference>
<accession>A0A6L6XIR6</accession>
<evidence type="ECO:0000313" key="2">
    <source>
        <dbReference type="Proteomes" id="UP000479531"/>
    </source>
</evidence>
<proteinExistence type="predicted"/>
<name>A0A6L6XIR6_9FIRM</name>
<evidence type="ECO:0000313" key="1">
    <source>
        <dbReference type="EMBL" id="MVQ47074.1"/>
    </source>
</evidence>
<organism evidence="1 2">
    <name type="scientific">Roseburia intestinalis</name>
    <dbReference type="NCBI Taxonomy" id="166486"/>
    <lineage>
        <taxon>Bacteria</taxon>
        <taxon>Bacillati</taxon>
        <taxon>Bacillota</taxon>
        <taxon>Clostridia</taxon>
        <taxon>Lachnospirales</taxon>
        <taxon>Lachnospiraceae</taxon>
        <taxon>Roseburia</taxon>
    </lineage>
</organism>
<dbReference type="RefSeq" id="WP_157350956.1">
    <property type="nucleotide sequence ID" value="NZ_WGGT01000023.1"/>
</dbReference>
<comment type="caution">
    <text evidence="1">The sequence shown here is derived from an EMBL/GenBank/DDBJ whole genome shotgun (WGS) entry which is preliminary data.</text>
</comment>
<dbReference type="AlphaFoldDB" id="A0A6L6XIR6"/>